<dbReference type="Proteomes" id="UP001470752">
    <property type="component" value="Unassembled WGS sequence"/>
</dbReference>
<dbReference type="EMBL" id="JBBNFW010000187">
    <property type="protein sequence ID" value="MEQ2414260.1"/>
    <property type="molecule type" value="Genomic_DNA"/>
</dbReference>
<proteinExistence type="predicted"/>
<comment type="caution">
    <text evidence="1">The sequence shown here is derived from an EMBL/GenBank/DDBJ whole genome shotgun (WGS) entry which is preliminary data.</text>
</comment>
<evidence type="ECO:0000313" key="2">
    <source>
        <dbReference type="Proteomes" id="UP001470752"/>
    </source>
</evidence>
<sequence>MKLYVFYFSRVTKEVVRDEVEVEDKPKSYKTPAGYCLPYLEVSKFLKADTDTIYHDAYVSENGDFKKAVVAFRKYFAEKHRKAKAEMEKYDDFYRSCFKYTTPTGTVMVP</sequence>
<protein>
    <submittedName>
        <fullName evidence="1">Uncharacterized protein</fullName>
    </submittedName>
</protein>
<reference evidence="1 2" key="1">
    <citation type="submission" date="2024-04" db="EMBL/GenBank/DDBJ databases">
        <title>Human intestinal bacterial collection.</title>
        <authorList>
            <person name="Pauvert C."/>
            <person name="Hitch T.C.A."/>
            <person name="Clavel T."/>
        </authorList>
    </citation>
    <scope>NUCLEOTIDE SEQUENCE [LARGE SCALE GENOMIC DNA]</scope>
    <source>
        <strain evidence="1 2">CLA-AA-H161</strain>
    </source>
</reference>
<evidence type="ECO:0000313" key="1">
    <source>
        <dbReference type="EMBL" id="MEQ2414260.1"/>
    </source>
</evidence>
<keyword evidence="2" id="KW-1185">Reference proteome</keyword>
<accession>A0ABV1CPE9</accession>
<gene>
    <name evidence="1" type="ORF">AAAX94_14695</name>
</gene>
<dbReference type="RefSeq" id="WP_349084387.1">
    <property type="nucleotide sequence ID" value="NZ_JBBNFW010000187.1"/>
</dbReference>
<name>A0ABV1CPE9_9FIRM</name>
<organism evidence="1 2">
    <name type="scientific">Blautia acetigignens</name>
    <dbReference type="NCBI Taxonomy" id="2981783"/>
    <lineage>
        <taxon>Bacteria</taxon>
        <taxon>Bacillati</taxon>
        <taxon>Bacillota</taxon>
        <taxon>Clostridia</taxon>
        <taxon>Lachnospirales</taxon>
        <taxon>Lachnospiraceae</taxon>
        <taxon>Blautia</taxon>
    </lineage>
</organism>